<keyword evidence="1" id="KW-1133">Transmembrane helix</keyword>
<name>A0A2K3N3F8_TRIPR</name>
<evidence type="ECO:0000256" key="1">
    <source>
        <dbReference type="SAM" id="Phobius"/>
    </source>
</evidence>
<keyword evidence="1" id="KW-0472">Membrane</keyword>
<accession>A0A2K3N3F8</accession>
<keyword evidence="1" id="KW-0812">Transmembrane</keyword>
<evidence type="ECO:0000313" key="2">
    <source>
        <dbReference type="EMBL" id="PNX97568.1"/>
    </source>
</evidence>
<reference evidence="2 3" key="1">
    <citation type="journal article" date="2014" name="Am. J. Bot.">
        <title>Genome assembly and annotation for red clover (Trifolium pratense; Fabaceae).</title>
        <authorList>
            <person name="Istvanek J."/>
            <person name="Jaros M."/>
            <person name="Krenek A."/>
            <person name="Repkova J."/>
        </authorList>
    </citation>
    <scope>NUCLEOTIDE SEQUENCE [LARGE SCALE GENOMIC DNA]</scope>
    <source>
        <strain evidence="3">cv. Tatra</strain>
        <tissue evidence="2">Young leaves</tissue>
    </source>
</reference>
<sequence length="333" mass="36220">MSSAKLTQVVEPVCYKDTSDKTVQESANWGKRLAFDASMLASSSSTVKSEVPLLPEPNKNRDIVFKLNKSPSPSDQPVAEEAQLKATDKRLLGAAEAGLRYGISSLYFRGRPTNGALSNYLVYAASQAFSGTTKEIYSTLWKEKKRSRSWEEEDGGLSGQRLLHVPIGQVVNAPSYAFPYSGKSLASAPHPGFTSLGQFMLALPPRVFDRVSVVPYFENDTLRDFPPPVDVMVGQREGALVSGLLKHSFSPGVVSFLLFSFINLISVPLLNSKERFGTRGILLRLGSPSVCKPQRSWPTTPVTEAPGTLSMMGTMKSSIPRSAYYSPGKSATL</sequence>
<dbReference type="Proteomes" id="UP000236291">
    <property type="component" value="Unassembled WGS sequence"/>
</dbReference>
<proteinExistence type="predicted"/>
<evidence type="ECO:0000313" key="3">
    <source>
        <dbReference type="Proteomes" id="UP000236291"/>
    </source>
</evidence>
<comment type="caution">
    <text evidence="2">The sequence shown here is derived from an EMBL/GenBank/DDBJ whole genome shotgun (WGS) entry which is preliminary data.</text>
</comment>
<dbReference type="EMBL" id="ASHM01015693">
    <property type="protein sequence ID" value="PNX97568.1"/>
    <property type="molecule type" value="Genomic_DNA"/>
</dbReference>
<protein>
    <submittedName>
        <fullName evidence="2">Uncharacterized protein</fullName>
    </submittedName>
</protein>
<organism evidence="2 3">
    <name type="scientific">Trifolium pratense</name>
    <name type="common">Red clover</name>
    <dbReference type="NCBI Taxonomy" id="57577"/>
    <lineage>
        <taxon>Eukaryota</taxon>
        <taxon>Viridiplantae</taxon>
        <taxon>Streptophyta</taxon>
        <taxon>Embryophyta</taxon>
        <taxon>Tracheophyta</taxon>
        <taxon>Spermatophyta</taxon>
        <taxon>Magnoliopsida</taxon>
        <taxon>eudicotyledons</taxon>
        <taxon>Gunneridae</taxon>
        <taxon>Pentapetalae</taxon>
        <taxon>rosids</taxon>
        <taxon>fabids</taxon>
        <taxon>Fabales</taxon>
        <taxon>Fabaceae</taxon>
        <taxon>Papilionoideae</taxon>
        <taxon>50 kb inversion clade</taxon>
        <taxon>NPAAA clade</taxon>
        <taxon>Hologalegina</taxon>
        <taxon>IRL clade</taxon>
        <taxon>Trifolieae</taxon>
        <taxon>Trifolium</taxon>
    </lineage>
</organism>
<feature type="transmembrane region" description="Helical" evidence="1">
    <location>
        <begin position="249"/>
        <end position="270"/>
    </location>
</feature>
<dbReference type="AlphaFoldDB" id="A0A2K3N3F8"/>
<reference evidence="2 3" key="2">
    <citation type="journal article" date="2017" name="Front. Plant Sci.">
        <title>Gene Classification and Mining of Molecular Markers Useful in Red Clover (Trifolium pratense) Breeding.</title>
        <authorList>
            <person name="Istvanek J."/>
            <person name="Dluhosova J."/>
            <person name="Dluhos P."/>
            <person name="Patkova L."/>
            <person name="Nedelnik J."/>
            <person name="Repkova J."/>
        </authorList>
    </citation>
    <scope>NUCLEOTIDE SEQUENCE [LARGE SCALE GENOMIC DNA]</scope>
    <source>
        <strain evidence="3">cv. Tatra</strain>
        <tissue evidence="2">Young leaves</tissue>
    </source>
</reference>
<gene>
    <name evidence="2" type="ORF">L195_g020799</name>
</gene>